<sequence length="286" mass="30552">MIHAGITARSAMAKMKSGDTGSDRGADELRGIEVTLDFTPNALASLMFRQGDTMVLACATKAAGLPRWFPRNAERGWVHAEYALLPGSTDSRFRRERNGAKGRTQEIERLVARSLRGAVDLEELGPIALTVDCDVLNADGGTRCASVTAASIALRLAIRRLIASGECLPKEMRLSREDIRNGVEPPSLNAKERAAHEAAVMPNDVGALSVGMVDGEVRTDLDYILDSNADVDMNVVMTSDGGFVEVQGTGEEATYTREELDALIDSATVGIGKLHALQAGVLENAN</sequence>
<evidence type="ECO:0000313" key="10">
    <source>
        <dbReference type="EMBL" id="AIE99110.1"/>
    </source>
</evidence>
<evidence type="ECO:0000256" key="7">
    <source>
        <dbReference type="SAM" id="MobiDB-lite"/>
    </source>
</evidence>
<accession>A0A075G516</accession>
<keyword evidence="10" id="KW-0808">Transferase</keyword>
<dbReference type="InterPro" id="IPR015847">
    <property type="entry name" value="ExoRNase_PH_dom2"/>
</dbReference>
<feature type="domain" description="Exoribonuclease phosphorolytic" evidence="9">
    <location>
        <begin position="205"/>
        <end position="268"/>
    </location>
</feature>
<dbReference type="Pfam" id="PF03725">
    <property type="entry name" value="RNase_PH_C"/>
    <property type="match status" value="1"/>
</dbReference>
<dbReference type="InterPro" id="IPR018336">
    <property type="entry name" value="RNase_PH_CS"/>
</dbReference>
<feature type="domain" description="Exoribonuclease phosphorolytic" evidence="8">
    <location>
        <begin position="28"/>
        <end position="157"/>
    </location>
</feature>
<dbReference type="InterPro" id="IPR020568">
    <property type="entry name" value="Ribosomal_Su5_D2-typ_SF"/>
</dbReference>
<name>A0A075G516_9EURY</name>
<evidence type="ECO:0000256" key="3">
    <source>
        <dbReference type="ARBA" id="ARBA00022555"/>
    </source>
</evidence>
<keyword evidence="10" id="KW-0548">Nucleotidyltransferase</keyword>
<dbReference type="GO" id="GO:0016075">
    <property type="term" value="P:rRNA catabolic process"/>
    <property type="evidence" value="ECO:0007669"/>
    <property type="project" value="TreeGrafter"/>
</dbReference>
<dbReference type="InterPro" id="IPR036345">
    <property type="entry name" value="ExoRNase_PH_dom2_sf"/>
</dbReference>
<feature type="region of interest" description="Disordered" evidence="7">
    <location>
        <begin position="1"/>
        <end position="26"/>
    </location>
</feature>
<dbReference type="Pfam" id="PF01138">
    <property type="entry name" value="RNase_PH"/>
    <property type="match status" value="1"/>
</dbReference>
<dbReference type="SUPFAM" id="SSF55666">
    <property type="entry name" value="Ribonuclease PH domain 2-like"/>
    <property type="match status" value="1"/>
</dbReference>
<dbReference type="InterPro" id="IPR001247">
    <property type="entry name" value="ExoRNase_PH_dom1"/>
</dbReference>
<protein>
    <submittedName>
        <fullName evidence="10">Ribonuclease PH (Rph)</fullName>
        <ecNumber evidence="10">2.7.7.56</ecNumber>
    </submittedName>
</protein>
<dbReference type="PANTHER" id="PTHR11953:SF0">
    <property type="entry name" value="EXOSOME COMPLEX COMPONENT RRP41"/>
    <property type="match status" value="1"/>
</dbReference>
<dbReference type="NCBIfam" id="TIGR01966">
    <property type="entry name" value="RNasePH"/>
    <property type="match status" value="1"/>
</dbReference>
<evidence type="ECO:0000256" key="4">
    <source>
        <dbReference type="ARBA" id="ARBA00022694"/>
    </source>
</evidence>
<dbReference type="EMBL" id="KF900555">
    <property type="protein sequence ID" value="AIE99110.1"/>
    <property type="molecule type" value="Genomic_DNA"/>
</dbReference>
<evidence type="ECO:0000256" key="2">
    <source>
        <dbReference type="ARBA" id="ARBA00022552"/>
    </source>
</evidence>
<dbReference type="GO" id="GO:0008033">
    <property type="term" value="P:tRNA processing"/>
    <property type="evidence" value="ECO:0007669"/>
    <property type="project" value="UniProtKB-KW"/>
</dbReference>
<dbReference type="GO" id="GO:0000049">
    <property type="term" value="F:tRNA binding"/>
    <property type="evidence" value="ECO:0007669"/>
    <property type="project" value="UniProtKB-KW"/>
</dbReference>
<keyword evidence="4" id="KW-0819">tRNA processing</keyword>
<evidence type="ECO:0000256" key="1">
    <source>
        <dbReference type="ARBA" id="ARBA00006678"/>
    </source>
</evidence>
<keyword evidence="2" id="KW-0698">rRNA processing</keyword>
<dbReference type="Gene3D" id="3.30.230.70">
    <property type="entry name" value="GHMP Kinase, N-terminal domain"/>
    <property type="match status" value="1"/>
</dbReference>
<dbReference type="AlphaFoldDB" id="A0A075G516"/>
<proteinExistence type="inferred from homology"/>
<keyword evidence="6" id="KW-0694">RNA-binding</keyword>
<dbReference type="PANTHER" id="PTHR11953">
    <property type="entry name" value="EXOSOME COMPLEX COMPONENT"/>
    <property type="match status" value="1"/>
</dbReference>
<dbReference type="InterPro" id="IPR050080">
    <property type="entry name" value="RNase_PH"/>
</dbReference>
<evidence type="ECO:0000256" key="6">
    <source>
        <dbReference type="ARBA" id="ARBA00022884"/>
    </source>
</evidence>
<dbReference type="HAMAP" id="MF_00564">
    <property type="entry name" value="RNase_PH"/>
    <property type="match status" value="1"/>
</dbReference>
<organism evidence="10">
    <name type="scientific">uncultured marine group II/III euryarchaeote KM3_105_H04</name>
    <dbReference type="NCBI Taxonomy" id="1457848"/>
    <lineage>
        <taxon>Archaea</taxon>
        <taxon>Methanobacteriati</taxon>
        <taxon>Methanobacteriota</taxon>
        <taxon>environmental samples</taxon>
    </lineage>
</organism>
<gene>
    <name evidence="10" type="primary">rph</name>
</gene>
<dbReference type="EC" id="2.7.7.56" evidence="10"/>
<evidence type="ECO:0000256" key="5">
    <source>
        <dbReference type="ARBA" id="ARBA00022835"/>
    </source>
</evidence>
<dbReference type="InterPro" id="IPR027408">
    <property type="entry name" value="PNPase/RNase_PH_dom_sf"/>
</dbReference>
<reference evidence="10" key="1">
    <citation type="journal article" date="2014" name="Genome Biol. Evol.">
        <title>Pangenome evidence for extensive interdomain horizontal transfer affecting lineage core and shell genes in uncultured planktonic thaumarchaeota and euryarchaeota.</title>
        <authorList>
            <person name="Deschamps P."/>
            <person name="Zivanovic Y."/>
            <person name="Moreira D."/>
            <person name="Rodriguez-Valera F."/>
            <person name="Lopez-Garcia P."/>
        </authorList>
    </citation>
    <scope>NUCLEOTIDE SEQUENCE</scope>
</reference>
<dbReference type="SUPFAM" id="SSF54211">
    <property type="entry name" value="Ribosomal protein S5 domain 2-like"/>
    <property type="match status" value="1"/>
</dbReference>
<dbReference type="GO" id="GO:0009022">
    <property type="term" value="F:tRNA nucleotidyltransferase activity"/>
    <property type="evidence" value="ECO:0007669"/>
    <property type="project" value="UniProtKB-EC"/>
</dbReference>
<evidence type="ECO:0000259" key="9">
    <source>
        <dbReference type="Pfam" id="PF03725"/>
    </source>
</evidence>
<comment type="similarity">
    <text evidence="1">Belongs to the RNase PH family.</text>
</comment>
<keyword evidence="3" id="KW-0820">tRNA-binding</keyword>
<evidence type="ECO:0000259" key="8">
    <source>
        <dbReference type="Pfam" id="PF01138"/>
    </source>
</evidence>
<dbReference type="GO" id="GO:0006364">
    <property type="term" value="P:rRNA processing"/>
    <property type="evidence" value="ECO:0007669"/>
    <property type="project" value="UniProtKB-KW"/>
</dbReference>
<dbReference type="GO" id="GO:0000178">
    <property type="term" value="C:exosome (RNase complex)"/>
    <property type="evidence" value="ECO:0007669"/>
    <property type="project" value="UniProtKB-KW"/>
</dbReference>
<keyword evidence="5" id="KW-0271">Exosome</keyword>
<dbReference type="PROSITE" id="PS01277">
    <property type="entry name" value="RIBONUCLEASE_PH"/>
    <property type="match status" value="1"/>
</dbReference>
<dbReference type="InterPro" id="IPR002381">
    <property type="entry name" value="RNase_PH_bac-type"/>
</dbReference>